<evidence type="ECO:0000313" key="3">
    <source>
        <dbReference type="Proteomes" id="UP000184130"/>
    </source>
</evidence>
<accession>A0A1M6V1I5</accession>
<protein>
    <submittedName>
        <fullName evidence="2">Uncharacterized protein</fullName>
    </submittedName>
</protein>
<keyword evidence="1" id="KW-0472">Membrane</keyword>
<feature type="transmembrane region" description="Helical" evidence="1">
    <location>
        <begin position="12"/>
        <end position="30"/>
    </location>
</feature>
<keyword evidence="1" id="KW-0812">Transmembrane</keyword>
<organism evidence="2 3">
    <name type="scientific">Xylanibacter ruminicola</name>
    <name type="common">Prevotella ruminicola</name>
    <dbReference type="NCBI Taxonomy" id="839"/>
    <lineage>
        <taxon>Bacteria</taxon>
        <taxon>Pseudomonadati</taxon>
        <taxon>Bacteroidota</taxon>
        <taxon>Bacteroidia</taxon>
        <taxon>Bacteroidales</taxon>
        <taxon>Prevotellaceae</taxon>
        <taxon>Xylanibacter</taxon>
    </lineage>
</organism>
<proteinExistence type="predicted"/>
<keyword evidence="1" id="KW-1133">Transmembrane helix</keyword>
<gene>
    <name evidence="2" type="ORF">SAMN05216463_11171</name>
</gene>
<name>A0A1M6V1I5_XYLRU</name>
<sequence length="31" mass="3382">MKKDNTPIDGTAYTLAIFIDGLVCFGTFCLL</sequence>
<dbReference type="EMBL" id="FRBD01000011">
    <property type="protein sequence ID" value="SHK75251.1"/>
    <property type="molecule type" value="Genomic_DNA"/>
</dbReference>
<reference evidence="2 3" key="1">
    <citation type="submission" date="2016-11" db="EMBL/GenBank/DDBJ databases">
        <authorList>
            <person name="Jaros S."/>
            <person name="Januszkiewicz K."/>
            <person name="Wedrychowicz H."/>
        </authorList>
    </citation>
    <scope>NUCLEOTIDE SEQUENCE [LARGE SCALE GENOMIC DNA]</scope>
    <source>
        <strain evidence="2 3">KHT3</strain>
    </source>
</reference>
<evidence type="ECO:0000313" key="2">
    <source>
        <dbReference type="EMBL" id="SHK75251.1"/>
    </source>
</evidence>
<dbReference type="Proteomes" id="UP000184130">
    <property type="component" value="Unassembled WGS sequence"/>
</dbReference>
<evidence type="ECO:0000256" key="1">
    <source>
        <dbReference type="SAM" id="Phobius"/>
    </source>
</evidence>
<dbReference type="AlphaFoldDB" id="A0A1M6V1I5"/>